<evidence type="ECO:0000313" key="2">
    <source>
        <dbReference type="EMBL" id="MDA1358658.1"/>
    </source>
</evidence>
<comment type="caution">
    <text evidence="2">The sequence shown here is derived from an EMBL/GenBank/DDBJ whole genome shotgun (WGS) entry which is preliminary data.</text>
</comment>
<gene>
    <name evidence="2" type="ORF">O1R50_03435</name>
</gene>
<reference evidence="2" key="1">
    <citation type="submission" date="2022-12" db="EMBL/GenBank/DDBJ databases">
        <title>Gycomyces niveus sp.nov.,a novel actinomycete isolated from soil in Shouguan.</title>
        <authorList>
            <person name="Yang X."/>
        </authorList>
    </citation>
    <scope>NUCLEOTIDE SEQUENCE</scope>
    <source>
        <strain evidence="2">NEAU-A15</strain>
    </source>
</reference>
<keyword evidence="3" id="KW-1185">Reference proteome</keyword>
<proteinExistence type="predicted"/>
<dbReference type="AlphaFoldDB" id="A0A9X3P830"/>
<keyword evidence="1" id="KW-1133">Transmembrane helix</keyword>
<dbReference type="Proteomes" id="UP001146067">
    <property type="component" value="Unassembled WGS sequence"/>
</dbReference>
<accession>A0A9X3P830</accession>
<name>A0A9X3P830_9ACTN</name>
<dbReference type="EMBL" id="JAPZVP010000002">
    <property type="protein sequence ID" value="MDA1358658.1"/>
    <property type="molecule type" value="Genomic_DNA"/>
</dbReference>
<feature type="transmembrane region" description="Helical" evidence="1">
    <location>
        <begin position="20"/>
        <end position="39"/>
    </location>
</feature>
<protein>
    <submittedName>
        <fullName evidence="2">Uncharacterized protein</fullName>
    </submittedName>
</protein>
<evidence type="ECO:0000256" key="1">
    <source>
        <dbReference type="SAM" id="Phobius"/>
    </source>
</evidence>
<dbReference type="RefSeq" id="WP_270108465.1">
    <property type="nucleotide sequence ID" value="NZ_JAPZVP010000002.1"/>
</dbReference>
<keyword evidence="1" id="KW-0472">Membrane</keyword>
<keyword evidence="1" id="KW-0812">Transmembrane</keyword>
<sequence>MSRTTGASPAPSSRSRKRWALIAAGAIILVLIATALTAWRDARIDLRAYSPVFSTAPGSFACADGLVELLDGIDVEAEVSESSRGCSTSFKPGTGGAVGAWTYEVRVSRSEFDTDFGPYQELDSPWTGGECALFDRGFLGDSRYLSDNGGFCVIPETFPEFRISKAVKSKVLLARFGEQVEIDIEIRLDPEAEYVAADRTVPGSERAYLEHRAAAVYATQLDPTGAANTQLIEQIGSVNTPSKWTDETDDAWCSDAATVDLPGFMEGEVDWIRYAPSPPVSADTSRWTTGDIDELHCSTSWAVEVQNDDVPEQPRTMEGLATGLSVTPWPWGPDALQEGSGYLNGLADCAPLDLGEIEMDPSWPPEIAAALEEAQRCAVRDEESAVVFTLGDASLVRIWSYTWDSAGHVGSHPSWTIGTQSQLLTKVIERLAVSQG</sequence>
<organism evidence="2 3">
    <name type="scientific">Glycomyces luteolus</name>
    <dbReference type="NCBI Taxonomy" id="2670330"/>
    <lineage>
        <taxon>Bacteria</taxon>
        <taxon>Bacillati</taxon>
        <taxon>Actinomycetota</taxon>
        <taxon>Actinomycetes</taxon>
        <taxon>Glycomycetales</taxon>
        <taxon>Glycomycetaceae</taxon>
        <taxon>Glycomyces</taxon>
    </lineage>
</organism>
<evidence type="ECO:0000313" key="3">
    <source>
        <dbReference type="Proteomes" id="UP001146067"/>
    </source>
</evidence>